<feature type="domain" description="Cyclic nucleotide-binding" evidence="3">
    <location>
        <begin position="62"/>
        <end position="149"/>
    </location>
</feature>
<dbReference type="PANTHER" id="PTHR48108">
    <property type="entry name" value="CBS DOMAIN-CONTAINING PROTEIN CBSX2, CHLOROPLASTIC"/>
    <property type="match status" value="1"/>
</dbReference>
<dbReference type="InterPro" id="IPR005105">
    <property type="entry name" value="GlnD_Uridyltrans_N"/>
</dbReference>
<dbReference type="Pfam" id="PF10335">
    <property type="entry name" value="DUF294_C"/>
    <property type="match status" value="1"/>
</dbReference>
<dbReference type="Pfam" id="PF03445">
    <property type="entry name" value="DUF294"/>
    <property type="match status" value="1"/>
</dbReference>
<dbReference type="AlphaFoldDB" id="A0A1N7ECS2"/>
<dbReference type="PROSITE" id="PS50042">
    <property type="entry name" value="CNMP_BINDING_3"/>
    <property type="match status" value="1"/>
</dbReference>
<protein>
    <submittedName>
        <fullName evidence="5">Cyclic nucleotide-binding protein</fullName>
    </submittedName>
</protein>
<sequence>MIPERCFIDMNKADNDVSGSSVGDSGRILPDPDAFGGINAIRVSWENDPVPDLAVLLADHPPFDALSERELDRLLARAEVVDVPSGAEIFNGFTTPADDLRVVLSGQVELWNTQGYAPEGPDETLGPGGVFGYSSLLTGSMNGPLAIAVGPVRICRIPGGTARSLFSAPSGAEFLAKQLAVPRRRSPSNAGHGTVDELIHSAPVVGDSAMTVQQAASMMTDRKQDHVVIPAGDGTFGVLTDADIRSRVVAAGRDPFTPAREVMTHPAVTVYQRTPASEALTEILEHGLSCVPVLDPAGQLRGVVGPSDFIAAPAGPSMSLRRLVDRARTVEDLKQQARRMPYLVDDLVRRGQPSYEVTTVLSLVNDAVVRRALELVLDRHPELDGSELTWLSLGSNARREPVLSSDIDSAVSFDDSVDDDRIALYRGAFRQVDDVLRGCGLAIDVNGAIASMPLFARTHSQWRAAAQQWLNAPLDDKGMIFTSLLLDGRPIWGDRGLTAVGEVFSDLRSHSGTLRLLLAETLTSKARLRSMRDVLARRGGTFDIKAHALAPLVNIARWAALSVESTELDTRSRLMAGAGSPMLTEDNATTLVEVFDVLQKLRITYQVAQHERGEKPTDVLSMRRLSPLDRSLVAQAVREIAGVQRRMANLSQYAPVGD</sequence>
<dbReference type="CDD" id="cd00038">
    <property type="entry name" value="CAP_ED"/>
    <property type="match status" value="1"/>
</dbReference>
<dbReference type="InterPro" id="IPR018821">
    <property type="entry name" value="DUF294_put_nucleoTrafse_sb-bd"/>
</dbReference>
<keyword evidence="1" id="KW-0677">Repeat</keyword>
<dbReference type="Gene3D" id="3.10.580.10">
    <property type="entry name" value="CBS-domain"/>
    <property type="match status" value="1"/>
</dbReference>
<dbReference type="Pfam" id="PF00571">
    <property type="entry name" value="CBS"/>
    <property type="match status" value="1"/>
</dbReference>
<dbReference type="InterPro" id="IPR018490">
    <property type="entry name" value="cNMP-bd_dom_sf"/>
</dbReference>
<dbReference type="STRING" id="1344003.SAMN05445060_1163"/>
<dbReference type="Gene3D" id="2.60.120.10">
    <property type="entry name" value="Jelly Rolls"/>
    <property type="match status" value="1"/>
</dbReference>
<dbReference type="InterPro" id="IPR043519">
    <property type="entry name" value="NT_sf"/>
</dbReference>
<dbReference type="InterPro" id="IPR000644">
    <property type="entry name" value="CBS_dom"/>
</dbReference>
<evidence type="ECO:0000259" key="3">
    <source>
        <dbReference type="PROSITE" id="PS50042"/>
    </source>
</evidence>
<dbReference type="Proteomes" id="UP000186218">
    <property type="component" value="Unassembled WGS sequence"/>
</dbReference>
<evidence type="ECO:0000256" key="2">
    <source>
        <dbReference type="PROSITE-ProRule" id="PRU00703"/>
    </source>
</evidence>
<dbReference type="CDD" id="cd05401">
    <property type="entry name" value="NT_GlnE_GlnD_like"/>
    <property type="match status" value="1"/>
</dbReference>
<keyword evidence="2" id="KW-0129">CBS domain</keyword>
<evidence type="ECO:0000313" key="6">
    <source>
        <dbReference type="Proteomes" id="UP000186218"/>
    </source>
</evidence>
<dbReference type="SMART" id="SM00116">
    <property type="entry name" value="CBS"/>
    <property type="match status" value="2"/>
</dbReference>
<dbReference type="InterPro" id="IPR000595">
    <property type="entry name" value="cNMP-bd_dom"/>
</dbReference>
<feature type="domain" description="CBS" evidence="4">
    <location>
        <begin position="263"/>
        <end position="320"/>
    </location>
</feature>
<dbReference type="PROSITE" id="PS51371">
    <property type="entry name" value="CBS"/>
    <property type="match status" value="1"/>
</dbReference>
<dbReference type="PANTHER" id="PTHR48108:SF31">
    <property type="entry name" value="CBS DOMAIN AND CYCLIC NUCLEOTIDE-REGULATED NUCLEOTIDYLTRANSFERASE"/>
    <property type="match status" value="1"/>
</dbReference>
<dbReference type="InterPro" id="IPR051462">
    <property type="entry name" value="CBS_domain-containing"/>
</dbReference>
<evidence type="ECO:0000259" key="4">
    <source>
        <dbReference type="PROSITE" id="PS51371"/>
    </source>
</evidence>
<dbReference type="SUPFAM" id="SSF81301">
    <property type="entry name" value="Nucleotidyltransferase"/>
    <property type="match status" value="1"/>
</dbReference>
<dbReference type="EMBL" id="FTNT01000003">
    <property type="protein sequence ID" value="SIR85854.1"/>
    <property type="molecule type" value="Genomic_DNA"/>
</dbReference>
<evidence type="ECO:0000256" key="1">
    <source>
        <dbReference type="ARBA" id="ARBA00022737"/>
    </source>
</evidence>
<name>A0A1N7ECS2_9NOCA</name>
<dbReference type="SUPFAM" id="SSF54631">
    <property type="entry name" value="CBS-domain pair"/>
    <property type="match status" value="1"/>
</dbReference>
<dbReference type="InterPro" id="IPR046342">
    <property type="entry name" value="CBS_dom_sf"/>
</dbReference>
<proteinExistence type="predicted"/>
<accession>A0A1N7ECS2</accession>
<keyword evidence="6" id="KW-1185">Reference proteome</keyword>
<gene>
    <name evidence="5" type="ORF">SAMN05445060_1163</name>
</gene>
<organism evidence="5 6">
    <name type="scientific">Williamsia sterculiae</name>
    <dbReference type="NCBI Taxonomy" id="1344003"/>
    <lineage>
        <taxon>Bacteria</taxon>
        <taxon>Bacillati</taxon>
        <taxon>Actinomycetota</taxon>
        <taxon>Actinomycetes</taxon>
        <taxon>Mycobacteriales</taxon>
        <taxon>Nocardiaceae</taxon>
        <taxon>Williamsia</taxon>
    </lineage>
</organism>
<dbReference type="GO" id="GO:0008773">
    <property type="term" value="F:[protein-PII] uridylyltransferase activity"/>
    <property type="evidence" value="ECO:0007669"/>
    <property type="project" value="InterPro"/>
</dbReference>
<reference evidence="5 6" key="1">
    <citation type="submission" date="2017-01" db="EMBL/GenBank/DDBJ databases">
        <authorList>
            <person name="Mah S.A."/>
            <person name="Swanson W.J."/>
            <person name="Moy G.W."/>
            <person name="Vacquier V.D."/>
        </authorList>
    </citation>
    <scope>NUCLEOTIDE SEQUENCE [LARGE SCALE GENOMIC DNA]</scope>
    <source>
        <strain evidence="5 6">CPCC 203464</strain>
    </source>
</reference>
<evidence type="ECO:0000313" key="5">
    <source>
        <dbReference type="EMBL" id="SIR85854.1"/>
    </source>
</evidence>
<dbReference type="SUPFAM" id="SSF51206">
    <property type="entry name" value="cAMP-binding domain-like"/>
    <property type="match status" value="1"/>
</dbReference>
<dbReference type="InterPro" id="IPR014710">
    <property type="entry name" value="RmlC-like_jellyroll"/>
</dbReference>